<dbReference type="EMBL" id="JACTNZ010000003">
    <property type="protein sequence ID" value="KAG5558657.1"/>
    <property type="molecule type" value="Genomic_DNA"/>
</dbReference>
<sequence length="109" mass="12174">MDAVWIQLLFCQCIWMLVEDWISYIICSAADVNGSWCDSGGRLETIWSPSKLWTNYRTCCAVISASSTACHLAQSMVERFKYGRLISGLISGNGFGYVFGDPLFAGLWL</sequence>
<proteinExistence type="predicted"/>
<protein>
    <submittedName>
        <fullName evidence="2">Uncharacterized protein</fullName>
    </submittedName>
</protein>
<comment type="caution">
    <text evidence="2">The sequence shown here is derived from an EMBL/GenBank/DDBJ whole genome shotgun (WGS) entry which is preliminary data.</text>
</comment>
<reference evidence="2" key="1">
    <citation type="submission" date="2020-08" db="EMBL/GenBank/DDBJ databases">
        <title>Plant Genome Project.</title>
        <authorList>
            <person name="Zhang R.-G."/>
        </authorList>
    </citation>
    <scope>NUCLEOTIDE SEQUENCE</scope>
    <source>
        <strain evidence="2">WSP0</strain>
        <tissue evidence="2">Leaf</tissue>
    </source>
</reference>
<dbReference type="AlphaFoldDB" id="A0AAV6L3Y5"/>
<keyword evidence="3" id="KW-1185">Reference proteome</keyword>
<evidence type="ECO:0000256" key="1">
    <source>
        <dbReference type="SAM" id="SignalP"/>
    </source>
</evidence>
<organism evidence="2 3">
    <name type="scientific">Rhododendron griersonianum</name>
    <dbReference type="NCBI Taxonomy" id="479676"/>
    <lineage>
        <taxon>Eukaryota</taxon>
        <taxon>Viridiplantae</taxon>
        <taxon>Streptophyta</taxon>
        <taxon>Embryophyta</taxon>
        <taxon>Tracheophyta</taxon>
        <taxon>Spermatophyta</taxon>
        <taxon>Magnoliopsida</taxon>
        <taxon>eudicotyledons</taxon>
        <taxon>Gunneridae</taxon>
        <taxon>Pentapetalae</taxon>
        <taxon>asterids</taxon>
        <taxon>Ericales</taxon>
        <taxon>Ericaceae</taxon>
        <taxon>Ericoideae</taxon>
        <taxon>Rhodoreae</taxon>
        <taxon>Rhododendron</taxon>
    </lineage>
</organism>
<evidence type="ECO:0000313" key="2">
    <source>
        <dbReference type="EMBL" id="KAG5558657.1"/>
    </source>
</evidence>
<keyword evidence="1" id="KW-0732">Signal</keyword>
<feature type="signal peptide" evidence="1">
    <location>
        <begin position="1"/>
        <end position="20"/>
    </location>
</feature>
<dbReference type="Proteomes" id="UP000823749">
    <property type="component" value="Chromosome 3"/>
</dbReference>
<gene>
    <name evidence="2" type="ORF">RHGRI_008567</name>
</gene>
<evidence type="ECO:0000313" key="3">
    <source>
        <dbReference type="Proteomes" id="UP000823749"/>
    </source>
</evidence>
<name>A0AAV6L3Y5_9ERIC</name>
<feature type="chain" id="PRO_5044023219" evidence="1">
    <location>
        <begin position="21"/>
        <end position="109"/>
    </location>
</feature>
<accession>A0AAV6L3Y5</accession>